<dbReference type="EMBL" id="AUZY01007639">
    <property type="protein sequence ID" value="EQD49290.1"/>
    <property type="molecule type" value="Genomic_DNA"/>
</dbReference>
<accession>T1B4Z3</accession>
<feature type="transmembrane region" description="Helical" evidence="1">
    <location>
        <begin position="90"/>
        <end position="110"/>
    </location>
</feature>
<feature type="non-terminal residue" evidence="2">
    <location>
        <position position="1"/>
    </location>
</feature>
<sequence>PTVLVLPFIALFRLSCYAYRKDYHRHVFKHPMACLNDERMDSSKRKYSGETGFFALNNFHRYFFYIGLAILPFFYYDFYTSMFYQGGFFIFRIGSIVILANALLLTLWTVSCHAFRHLIGGSVDCYSCLSHGSGVKKLFNGQSFLNLYHEQFAFVSLLVVVAVDLYIRALVAGWPVDFTFFKIAI</sequence>
<evidence type="ECO:0000313" key="2">
    <source>
        <dbReference type="EMBL" id="EQD49290.1"/>
    </source>
</evidence>
<name>T1B4Z3_9ZZZZ</name>
<reference evidence="2" key="2">
    <citation type="journal article" date="2014" name="ISME J.">
        <title>Microbial stratification in low pH oxic and suboxic macroscopic growths along an acid mine drainage.</title>
        <authorList>
            <person name="Mendez-Garcia C."/>
            <person name="Mesa V."/>
            <person name="Sprenger R.R."/>
            <person name="Richter M."/>
            <person name="Diez M.S."/>
            <person name="Solano J."/>
            <person name="Bargiela R."/>
            <person name="Golyshina O.V."/>
            <person name="Manteca A."/>
            <person name="Ramos J.L."/>
            <person name="Gallego J.R."/>
            <person name="Llorente I."/>
            <person name="Martins Dos Santos V.A."/>
            <person name="Jensen O.N."/>
            <person name="Pelaez A.I."/>
            <person name="Sanchez J."/>
            <person name="Ferrer M."/>
        </authorList>
    </citation>
    <scope>NUCLEOTIDE SEQUENCE</scope>
</reference>
<comment type="caution">
    <text evidence="2">The sequence shown here is derived from an EMBL/GenBank/DDBJ whole genome shotgun (WGS) entry which is preliminary data.</text>
</comment>
<feature type="transmembrane region" description="Helical" evidence="1">
    <location>
        <begin position="62"/>
        <end position="78"/>
    </location>
</feature>
<keyword evidence="1" id="KW-1133">Transmembrane helix</keyword>
<evidence type="ECO:0000256" key="1">
    <source>
        <dbReference type="SAM" id="Phobius"/>
    </source>
</evidence>
<feature type="transmembrane region" description="Helical" evidence="1">
    <location>
        <begin position="152"/>
        <end position="171"/>
    </location>
</feature>
<protein>
    <submittedName>
        <fullName evidence="2">Integral membrane protein</fullName>
    </submittedName>
</protein>
<keyword evidence="1" id="KW-0812">Transmembrane</keyword>
<gene>
    <name evidence="2" type="ORF">B1B_11712</name>
</gene>
<organism evidence="2">
    <name type="scientific">mine drainage metagenome</name>
    <dbReference type="NCBI Taxonomy" id="410659"/>
    <lineage>
        <taxon>unclassified sequences</taxon>
        <taxon>metagenomes</taxon>
        <taxon>ecological metagenomes</taxon>
    </lineage>
</organism>
<keyword evidence="1" id="KW-0472">Membrane</keyword>
<proteinExistence type="predicted"/>
<dbReference type="AlphaFoldDB" id="T1B4Z3"/>
<reference evidence="2" key="1">
    <citation type="submission" date="2013-08" db="EMBL/GenBank/DDBJ databases">
        <authorList>
            <person name="Mendez C."/>
            <person name="Richter M."/>
            <person name="Ferrer M."/>
            <person name="Sanchez J."/>
        </authorList>
    </citation>
    <scope>NUCLEOTIDE SEQUENCE</scope>
</reference>